<accession>A0A8T3A1N9</accession>
<dbReference type="InterPro" id="IPR008271">
    <property type="entry name" value="Ser/Thr_kinase_AS"/>
</dbReference>
<evidence type="ECO:0000256" key="13">
    <source>
        <dbReference type="ARBA" id="ARBA00023170"/>
    </source>
</evidence>
<evidence type="ECO:0000256" key="14">
    <source>
        <dbReference type="ARBA" id="ARBA00023180"/>
    </source>
</evidence>
<dbReference type="AlphaFoldDB" id="A0A8T3A1N9"/>
<dbReference type="Gene3D" id="3.30.200.20">
    <property type="entry name" value="Phosphorylase Kinase, domain 1"/>
    <property type="match status" value="1"/>
</dbReference>
<dbReference type="InterPro" id="IPR047117">
    <property type="entry name" value="PERK1-13-like"/>
</dbReference>
<evidence type="ECO:0000256" key="6">
    <source>
        <dbReference type="ARBA" id="ARBA00022692"/>
    </source>
</evidence>
<dbReference type="OrthoDB" id="4062651at2759"/>
<dbReference type="SMR" id="A0A8T3A1N9"/>
<keyword evidence="7" id="KW-0732">Signal</keyword>
<sequence>MDCDRVDSSGTEQEASDGEADAAIFDHEAMLDDAAGSEGLELADAARVDHEMVKSTNSSQNSRSTSTIWPMRTAACVMKLPFLDLPSHELSAPPSSMNRCGNSLGLAVDDLKGADCCTLSVCLNASKEHSAVVVNMLRSLCNMEHYVNTMELRRYRFDELKKATDSFSDERLIGSGAFGNVYRGVLGDEKRTVAIKKAHSESNESAEEFKNEVELLSRVKHKNLVSLVGYCSEPKHKILVYEYVSQGCLLEYIVGKERNPLTWQQRVNLAIGSAKGVAHLHGVEPSIIHRDLKPSNILIDDEFEAKISDFGLVKKGPNGDASHVSTQAKGTPGYMDPAYCSSLHLTTSSDVFSFGVILLQLVSSRPALDHTRRQSEYHISNWAKSSVERGMVEDILDVSLQLEPCNNKMMLKMAQLGIRCTAWEPKNRPTIRQVVKELEEALCQVTKSVQRSSYSEESQSFSVDSVLLQRFYVESFEEISVRSASLRCLDVTISSNNNEEVDGR</sequence>
<dbReference type="PROSITE" id="PS50011">
    <property type="entry name" value="PROTEIN_KINASE_DOM"/>
    <property type="match status" value="1"/>
</dbReference>
<evidence type="ECO:0000259" key="19">
    <source>
        <dbReference type="PROSITE" id="PS50011"/>
    </source>
</evidence>
<protein>
    <recommendedName>
        <fullName evidence="3">non-specific serine/threonine protein kinase</fullName>
        <ecNumber evidence="3">2.7.11.1</ecNumber>
    </recommendedName>
</protein>
<keyword evidence="13" id="KW-0675">Receptor</keyword>
<dbReference type="PROSITE" id="PS00108">
    <property type="entry name" value="PROTEIN_KINASE_ST"/>
    <property type="match status" value="1"/>
</dbReference>
<dbReference type="SMART" id="SM00220">
    <property type="entry name" value="S_TKc"/>
    <property type="match status" value="1"/>
</dbReference>
<evidence type="ECO:0000256" key="7">
    <source>
        <dbReference type="ARBA" id="ARBA00022729"/>
    </source>
</evidence>
<evidence type="ECO:0000256" key="8">
    <source>
        <dbReference type="ARBA" id="ARBA00022741"/>
    </source>
</evidence>
<comment type="catalytic activity">
    <reaction evidence="15">
        <text>L-threonyl-[protein] + ATP = O-phospho-L-threonyl-[protein] + ADP + H(+)</text>
        <dbReference type="Rhea" id="RHEA:46608"/>
        <dbReference type="Rhea" id="RHEA-COMP:11060"/>
        <dbReference type="Rhea" id="RHEA-COMP:11605"/>
        <dbReference type="ChEBI" id="CHEBI:15378"/>
        <dbReference type="ChEBI" id="CHEBI:30013"/>
        <dbReference type="ChEBI" id="CHEBI:30616"/>
        <dbReference type="ChEBI" id="CHEBI:61977"/>
        <dbReference type="ChEBI" id="CHEBI:456216"/>
        <dbReference type="EC" id="2.7.11.1"/>
    </reaction>
</comment>
<evidence type="ECO:0000256" key="3">
    <source>
        <dbReference type="ARBA" id="ARBA00012513"/>
    </source>
</evidence>
<evidence type="ECO:0000256" key="1">
    <source>
        <dbReference type="ARBA" id="ARBA00004162"/>
    </source>
</evidence>
<dbReference type="GO" id="GO:0005524">
    <property type="term" value="F:ATP binding"/>
    <property type="evidence" value="ECO:0007669"/>
    <property type="project" value="UniProtKB-UniRule"/>
</dbReference>
<evidence type="ECO:0000256" key="11">
    <source>
        <dbReference type="ARBA" id="ARBA00022989"/>
    </source>
</evidence>
<evidence type="ECO:0000256" key="15">
    <source>
        <dbReference type="ARBA" id="ARBA00047899"/>
    </source>
</evidence>
<comment type="subcellular location">
    <subcellularLocation>
        <location evidence="1">Cell membrane</location>
        <topology evidence="1">Single-pass membrane protein</topology>
    </subcellularLocation>
    <subcellularLocation>
        <location evidence="2">Membrane</location>
        <topology evidence="2">Single-pass type I membrane protein</topology>
    </subcellularLocation>
</comment>
<dbReference type="FunFam" id="3.30.200.20:FF:000466">
    <property type="entry name" value="Putative LRR receptor-like serine/threonine-protein kinase"/>
    <property type="match status" value="1"/>
</dbReference>
<dbReference type="PROSITE" id="PS00107">
    <property type="entry name" value="PROTEIN_KINASE_ATP"/>
    <property type="match status" value="1"/>
</dbReference>
<evidence type="ECO:0000313" key="21">
    <source>
        <dbReference type="Proteomes" id="UP000829196"/>
    </source>
</evidence>
<dbReference type="InterPro" id="IPR017441">
    <property type="entry name" value="Protein_kinase_ATP_BS"/>
</dbReference>
<evidence type="ECO:0000256" key="9">
    <source>
        <dbReference type="ARBA" id="ARBA00022777"/>
    </source>
</evidence>
<comment type="catalytic activity">
    <reaction evidence="16">
        <text>L-seryl-[protein] + ATP = O-phospho-L-seryl-[protein] + ADP + H(+)</text>
        <dbReference type="Rhea" id="RHEA:17989"/>
        <dbReference type="Rhea" id="RHEA-COMP:9863"/>
        <dbReference type="Rhea" id="RHEA-COMP:11604"/>
        <dbReference type="ChEBI" id="CHEBI:15378"/>
        <dbReference type="ChEBI" id="CHEBI:29999"/>
        <dbReference type="ChEBI" id="CHEBI:30616"/>
        <dbReference type="ChEBI" id="CHEBI:83421"/>
        <dbReference type="ChEBI" id="CHEBI:456216"/>
        <dbReference type="EC" id="2.7.11.1"/>
    </reaction>
</comment>
<dbReference type="EMBL" id="JAGYWB010000019">
    <property type="protein sequence ID" value="KAI0488216.1"/>
    <property type="molecule type" value="Genomic_DNA"/>
</dbReference>
<dbReference type="InterPro" id="IPR000719">
    <property type="entry name" value="Prot_kinase_dom"/>
</dbReference>
<dbReference type="SUPFAM" id="SSF56112">
    <property type="entry name" value="Protein kinase-like (PK-like)"/>
    <property type="match status" value="1"/>
</dbReference>
<evidence type="ECO:0000256" key="10">
    <source>
        <dbReference type="ARBA" id="ARBA00022840"/>
    </source>
</evidence>
<name>A0A8T3A1N9_DENNO</name>
<keyword evidence="11" id="KW-1133">Transmembrane helix</keyword>
<evidence type="ECO:0000256" key="2">
    <source>
        <dbReference type="ARBA" id="ARBA00004479"/>
    </source>
</evidence>
<evidence type="ECO:0000256" key="12">
    <source>
        <dbReference type="ARBA" id="ARBA00023136"/>
    </source>
</evidence>
<keyword evidence="10 17" id="KW-0067">ATP-binding</keyword>
<evidence type="ECO:0000313" key="20">
    <source>
        <dbReference type="EMBL" id="KAI0488216.1"/>
    </source>
</evidence>
<dbReference type="CDD" id="cd14066">
    <property type="entry name" value="STKc_IRAK"/>
    <property type="match status" value="1"/>
</dbReference>
<evidence type="ECO:0000256" key="4">
    <source>
        <dbReference type="ARBA" id="ARBA00022527"/>
    </source>
</evidence>
<evidence type="ECO:0000256" key="18">
    <source>
        <dbReference type="SAM" id="MobiDB-lite"/>
    </source>
</evidence>
<dbReference type="FunFam" id="1.10.510.10:FF:000287">
    <property type="entry name" value="probable LRR receptor-like serine/threonine-protein kinase RKF3"/>
    <property type="match status" value="1"/>
</dbReference>
<dbReference type="Proteomes" id="UP000829196">
    <property type="component" value="Unassembled WGS sequence"/>
</dbReference>
<feature type="region of interest" description="Disordered" evidence="18">
    <location>
        <begin position="1"/>
        <end position="20"/>
    </location>
</feature>
<keyword evidence="14" id="KW-0325">Glycoprotein</keyword>
<evidence type="ECO:0000256" key="17">
    <source>
        <dbReference type="PROSITE-ProRule" id="PRU10141"/>
    </source>
</evidence>
<dbReference type="GO" id="GO:0005886">
    <property type="term" value="C:plasma membrane"/>
    <property type="evidence" value="ECO:0007669"/>
    <property type="project" value="UniProtKB-SubCell"/>
</dbReference>
<evidence type="ECO:0000256" key="16">
    <source>
        <dbReference type="ARBA" id="ARBA00048679"/>
    </source>
</evidence>
<dbReference type="Pfam" id="PF00069">
    <property type="entry name" value="Pkinase"/>
    <property type="match status" value="1"/>
</dbReference>
<keyword evidence="5" id="KW-0808">Transferase</keyword>
<feature type="binding site" evidence="17">
    <location>
        <position position="197"/>
    </location>
    <ligand>
        <name>ATP</name>
        <dbReference type="ChEBI" id="CHEBI:30616"/>
    </ligand>
</feature>
<dbReference type="EC" id="2.7.11.1" evidence="3"/>
<dbReference type="GO" id="GO:0004674">
    <property type="term" value="F:protein serine/threonine kinase activity"/>
    <property type="evidence" value="ECO:0007669"/>
    <property type="project" value="UniProtKB-KW"/>
</dbReference>
<keyword evidence="4" id="KW-0723">Serine/threonine-protein kinase</keyword>
<dbReference type="PANTHER" id="PTHR47982:SF70">
    <property type="entry name" value="PROTEIN KINASE SUPERFAMILY PROTEIN"/>
    <property type="match status" value="1"/>
</dbReference>
<proteinExistence type="predicted"/>
<keyword evidence="6" id="KW-0812">Transmembrane</keyword>
<dbReference type="Gene3D" id="1.10.510.10">
    <property type="entry name" value="Transferase(Phosphotransferase) domain 1"/>
    <property type="match status" value="1"/>
</dbReference>
<comment type="caution">
    <text evidence="20">The sequence shown here is derived from an EMBL/GenBank/DDBJ whole genome shotgun (WGS) entry which is preliminary data.</text>
</comment>
<keyword evidence="8 17" id="KW-0547">Nucleotide-binding</keyword>
<keyword evidence="12" id="KW-0472">Membrane</keyword>
<gene>
    <name evidence="20" type="ORF">KFK09_028043</name>
</gene>
<evidence type="ECO:0000256" key="5">
    <source>
        <dbReference type="ARBA" id="ARBA00022679"/>
    </source>
</evidence>
<keyword evidence="21" id="KW-1185">Reference proteome</keyword>
<feature type="domain" description="Protein kinase" evidence="19">
    <location>
        <begin position="167"/>
        <end position="442"/>
    </location>
</feature>
<reference evidence="20" key="1">
    <citation type="journal article" date="2022" name="Front. Genet.">
        <title>Chromosome-Scale Assembly of the Dendrobium nobile Genome Provides Insights Into the Molecular Mechanism of the Biosynthesis of the Medicinal Active Ingredient of Dendrobium.</title>
        <authorList>
            <person name="Xu Q."/>
            <person name="Niu S.-C."/>
            <person name="Li K.-L."/>
            <person name="Zheng P.-J."/>
            <person name="Zhang X.-J."/>
            <person name="Jia Y."/>
            <person name="Liu Y."/>
            <person name="Niu Y.-X."/>
            <person name="Yu L.-H."/>
            <person name="Chen D.-F."/>
            <person name="Zhang G.-Q."/>
        </authorList>
    </citation>
    <scope>NUCLEOTIDE SEQUENCE</scope>
    <source>
        <tissue evidence="20">Leaf</tissue>
    </source>
</reference>
<keyword evidence="9" id="KW-0418">Kinase</keyword>
<dbReference type="PANTHER" id="PTHR47982">
    <property type="entry name" value="PROLINE-RICH RECEPTOR-LIKE PROTEIN KINASE PERK4"/>
    <property type="match status" value="1"/>
</dbReference>
<organism evidence="20 21">
    <name type="scientific">Dendrobium nobile</name>
    <name type="common">Orchid</name>
    <dbReference type="NCBI Taxonomy" id="94219"/>
    <lineage>
        <taxon>Eukaryota</taxon>
        <taxon>Viridiplantae</taxon>
        <taxon>Streptophyta</taxon>
        <taxon>Embryophyta</taxon>
        <taxon>Tracheophyta</taxon>
        <taxon>Spermatophyta</taxon>
        <taxon>Magnoliopsida</taxon>
        <taxon>Liliopsida</taxon>
        <taxon>Asparagales</taxon>
        <taxon>Orchidaceae</taxon>
        <taxon>Epidendroideae</taxon>
        <taxon>Malaxideae</taxon>
        <taxon>Dendrobiinae</taxon>
        <taxon>Dendrobium</taxon>
    </lineage>
</organism>
<dbReference type="InterPro" id="IPR011009">
    <property type="entry name" value="Kinase-like_dom_sf"/>
</dbReference>